<feature type="region of interest" description="Disordered" evidence="1">
    <location>
        <begin position="1"/>
        <end position="118"/>
    </location>
</feature>
<dbReference type="Proteomes" id="UP000199220">
    <property type="component" value="Unassembled WGS sequence"/>
</dbReference>
<dbReference type="EMBL" id="FNTX01000002">
    <property type="protein sequence ID" value="SEE97285.1"/>
    <property type="molecule type" value="Genomic_DNA"/>
</dbReference>
<dbReference type="PANTHER" id="PTHR35788">
    <property type="entry name" value="EXPORTED PROTEIN-RELATED"/>
    <property type="match status" value="1"/>
</dbReference>
<evidence type="ECO:0000313" key="4">
    <source>
        <dbReference type="EMBL" id="SEE97285.1"/>
    </source>
</evidence>
<reference evidence="5" key="1">
    <citation type="submission" date="2016-10" db="EMBL/GenBank/DDBJ databases">
        <authorList>
            <person name="Varghese N."/>
            <person name="Submissions S."/>
        </authorList>
    </citation>
    <scope>NUCLEOTIDE SEQUENCE [LARGE SCALE GENOMIC DNA]</scope>
    <source>
        <strain evidence="5">DSM 21368</strain>
    </source>
</reference>
<dbReference type="InterPro" id="IPR022029">
    <property type="entry name" value="YoaR-like_PG-bd"/>
</dbReference>
<evidence type="ECO:0000313" key="5">
    <source>
        <dbReference type="Proteomes" id="UP000199220"/>
    </source>
</evidence>
<dbReference type="AlphaFoldDB" id="A0A1H5N6R2"/>
<accession>A0A1H5N6R2</accession>
<feature type="domain" description="YoaR-like putative peptidoglycan binding" evidence="3">
    <location>
        <begin position="360"/>
        <end position="423"/>
    </location>
</feature>
<keyword evidence="5" id="KW-1185">Reference proteome</keyword>
<dbReference type="InterPro" id="IPR007391">
    <property type="entry name" value="Vancomycin_resist_VanW"/>
</dbReference>
<dbReference type="Pfam" id="PF04294">
    <property type="entry name" value="VanW"/>
    <property type="match status" value="1"/>
</dbReference>
<feature type="region of interest" description="Disordered" evidence="1">
    <location>
        <begin position="672"/>
        <end position="691"/>
    </location>
</feature>
<evidence type="ECO:0000256" key="2">
    <source>
        <dbReference type="SAM" id="Phobius"/>
    </source>
</evidence>
<feature type="transmembrane region" description="Helical" evidence="2">
    <location>
        <begin position="124"/>
        <end position="146"/>
    </location>
</feature>
<name>A0A1H5N6R2_9MICO</name>
<feature type="domain" description="YoaR-like putative peptidoglycan binding" evidence="3">
    <location>
        <begin position="196"/>
        <end position="285"/>
    </location>
</feature>
<gene>
    <name evidence="4" type="ORF">SAMN04488554_4006</name>
</gene>
<feature type="compositionally biased region" description="Acidic residues" evidence="1">
    <location>
        <begin position="675"/>
        <end position="691"/>
    </location>
</feature>
<dbReference type="PANTHER" id="PTHR35788:SF1">
    <property type="entry name" value="EXPORTED PROTEIN"/>
    <property type="match status" value="1"/>
</dbReference>
<keyword evidence="2" id="KW-0472">Membrane</keyword>
<protein>
    <submittedName>
        <fullName evidence="4">Vancomycin resistance protein YoaR, contains peptidoglycan-binding and VanW domains</fullName>
    </submittedName>
</protein>
<feature type="compositionally biased region" description="Low complexity" evidence="1">
    <location>
        <begin position="54"/>
        <end position="68"/>
    </location>
</feature>
<evidence type="ECO:0000259" key="3">
    <source>
        <dbReference type="Pfam" id="PF12229"/>
    </source>
</evidence>
<evidence type="ECO:0000256" key="1">
    <source>
        <dbReference type="SAM" id="MobiDB-lite"/>
    </source>
</evidence>
<keyword evidence="2" id="KW-0812">Transmembrane</keyword>
<proteinExistence type="predicted"/>
<dbReference type="STRING" id="648782.SAMN04488554_4006"/>
<dbReference type="Pfam" id="PF12229">
    <property type="entry name" value="PG_binding_4"/>
    <property type="match status" value="2"/>
</dbReference>
<keyword evidence="2" id="KW-1133">Transmembrane helix</keyword>
<dbReference type="InterPro" id="IPR052913">
    <property type="entry name" value="Glycopeptide_resist_protein"/>
</dbReference>
<dbReference type="RefSeq" id="WP_175477247.1">
    <property type="nucleotide sequence ID" value="NZ_FNTX01000002.1"/>
</dbReference>
<feature type="compositionally biased region" description="Acidic residues" evidence="1">
    <location>
        <begin position="1"/>
        <end position="14"/>
    </location>
</feature>
<sequence>MREEETPTPDEVTDAEGVPADSEESSSGAAEATDQSGESVDETEPAEPAHGTESADAAESADELAAAAQPDPFDEPEAIEPTVGPDEGEPAEPETIVLPATPEPPADEDAVTPSKKKRRRGRRAVLIAAGALVLLGGAYVAGAWYLGDRVPGETTVAGVNLSGLPADEAERVLTDGLAEATTEPIDVHFGDLSAEVDPQAAGLALDAEATVASFTGFTLDPQVVFGHVFGLGEQDPVTTVDSEALEATLSSIAEDLDVPPVEGAIAFEDGQAVVTEPVDGTSLDVPGAADVMAEGWLTATGTLELPAMVAPPTVDAEVIEETMSTIVDPMLSGPVTVAVNDESTEITPAELAAAATIEADGANLTLTLDGAQLAGLVTERASSVGESPRDARIELRDGEPRIVPAVTGTGLDPDALAEAVATSAVATDEEGRTAAVELTQTDPEFSTEDAEALGVTEVIGTFRTPYPYDPVRTANLRAGTGHINGTLVMPGEQFSLLDALRPISTANGYTVSGVVVNGFHSEAIGGGLSQVATTSFNAAYESGFTDITHQPHSRWFDRYPMGREATIFDPSIDMVFENNTGYGVLIQSYVTDSHVVVTMWGTDVFDVNISTSDKYNFTSPQTVYNPDPECHAEAGGQQGFTVDVTRTVSRGGEVVEHDAYSHTYSPWNRVICGEEPSDEPSEDASESSGDD</sequence>
<organism evidence="4 5">
    <name type="scientific">Ruania alba</name>
    <dbReference type="NCBI Taxonomy" id="648782"/>
    <lineage>
        <taxon>Bacteria</taxon>
        <taxon>Bacillati</taxon>
        <taxon>Actinomycetota</taxon>
        <taxon>Actinomycetes</taxon>
        <taxon>Micrococcales</taxon>
        <taxon>Ruaniaceae</taxon>
        <taxon>Ruania</taxon>
    </lineage>
</organism>